<keyword evidence="7" id="KW-0444">Lipid biosynthesis</keyword>
<reference evidence="12" key="1">
    <citation type="journal article" date="2019" name="Int. J. Syst. Evol. Microbiol.">
        <title>The Global Catalogue of Microorganisms (GCM) 10K type strain sequencing project: providing services to taxonomists for standard genome sequencing and annotation.</title>
        <authorList>
            <consortium name="The Broad Institute Genomics Platform"/>
            <consortium name="The Broad Institute Genome Sequencing Center for Infectious Disease"/>
            <person name="Wu L."/>
            <person name="Ma J."/>
        </authorList>
    </citation>
    <scope>NUCLEOTIDE SEQUENCE [LARGE SCALE GENOMIC DNA]</scope>
    <source>
        <strain evidence="12">CCUG 52478</strain>
    </source>
</reference>
<sequence>MSTRMLVITNSDAGTADREAVDAALAVLRAHAEVEVRATSSPDELDDVLADVGDRTIVVAGGDGSIHAVVQGLHARGELRTATIGLIPLGTGNDFARTLGIPLEPAEAAEVIARGVTRATDLIVDEDDRVTVNSVHLGAGAEAGKRGAYWKQRLGRIGYPIGALQTALRPPRLRLTVEVDDRVVVDVDRPVLMVALGNGASVGGGTELTPDADPHDGAVDVLVATPESPLAKLGYALRLPFARHEEHEDATIVRGRTIRVSGTPFDCNSDGEVDGPVRSRNWQVVPAAYAMVVPSPENPRLGLWHEDSATSRATSSRTPATG</sequence>
<dbReference type="Pfam" id="PF00781">
    <property type="entry name" value="DAGK_cat"/>
    <property type="match status" value="1"/>
</dbReference>
<keyword evidence="7" id="KW-0594">Phospholipid biosynthesis</keyword>
<gene>
    <name evidence="11" type="ORF">ACFQ3F_19370</name>
</gene>
<dbReference type="InterPro" id="IPR017438">
    <property type="entry name" value="ATP-NAD_kinase_N"/>
</dbReference>
<dbReference type="Pfam" id="PF19279">
    <property type="entry name" value="YegS_C"/>
    <property type="match status" value="1"/>
</dbReference>
<dbReference type="SUPFAM" id="SSF111331">
    <property type="entry name" value="NAD kinase/diacylglycerol kinase-like"/>
    <property type="match status" value="1"/>
</dbReference>
<keyword evidence="8" id="KW-1208">Phospholipid metabolism</keyword>
<comment type="caution">
    <text evidence="11">The sequence shown here is derived from an EMBL/GenBank/DDBJ whole genome shotgun (WGS) entry which is preliminary data.</text>
</comment>
<keyword evidence="7" id="KW-0443">Lipid metabolism</keyword>
<dbReference type="InterPro" id="IPR001206">
    <property type="entry name" value="Diacylglycerol_kinase_cat_dom"/>
</dbReference>
<evidence type="ECO:0000313" key="12">
    <source>
        <dbReference type="Proteomes" id="UP001597229"/>
    </source>
</evidence>
<feature type="region of interest" description="Disordered" evidence="9">
    <location>
        <begin position="301"/>
        <end position="322"/>
    </location>
</feature>
<evidence type="ECO:0000259" key="10">
    <source>
        <dbReference type="PROSITE" id="PS50146"/>
    </source>
</evidence>
<feature type="compositionally biased region" description="Low complexity" evidence="9">
    <location>
        <begin position="310"/>
        <end position="322"/>
    </location>
</feature>
<dbReference type="Gene3D" id="2.60.200.40">
    <property type="match status" value="1"/>
</dbReference>
<accession>A0ABW3W3S3</accession>
<evidence type="ECO:0000256" key="1">
    <source>
        <dbReference type="ARBA" id="ARBA00001946"/>
    </source>
</evidence>
<keyword evidence="5 11" id="KW-0418">Kinase</keyword>
<feature type="domain" description="DAGKc" evidence="10">
    <location>
        <begin position="1"/>
        <end position="129"/>
    </location>
</feature>
<evidence type="ECO:0000313" key="11">
    <source>
        <dbReference type="EMBL" id="MFD1249966.1"/>
    </source>
</evidence>
<dbReference type="Proteomes" id="UP001597229">
    <property type="component" value="Unassembled WGS sequence"/>
</dbReference>
<dbReference type="InterPro" id="IPR016064">
    <property type="entry name" value="NAD/diacylglycerol_kinase_sf"/>
</dbReference>
<evidence type="ECO:0000256" key="8">
    <source>
        <dbReference type="ARBA" id="ARBA00023264"/>
    </source>
</evidence>
<evidence type="ECO:0000256" key="9">
    <source>
        <dbReference type="SAM" id="MobiDB-lite"/>
    </source>
</evidence>
<keyword evidence="3 11" id="KW-0808">Transferase</keyword>
<organism evidence="11 12">
    <name type="scientific">Nocardioides ginsengisoli</name>
    <dbReference type="NCBI Taxonomy" id="363868"/>
    <lineage>
        <taxon>Bacteria</taxon>
        <taxon>Bacillati</taxon>
        <taxon>Actinomycetota</taxon>
        <taxon>Actinomycetes</taxon>
        <taxon>Propionibacteriales</taxon>
        <taxon>Nocardioidaceae</taxon>
        <taxon>Nocardioides</taxon>
    </lineage>
</organism>
<dbReference type="PANTHER" id="PTHR12358:SF54">
    <property type="entry name" value="SPHINGOSINE KINASE RELATED PROTEIN"/>
    <property type="match status" value="1"/>
</dbReference>
<protein>
    <submittedName>
        <fullName evidence="11">Diacylglycerol/lipid kinase family protein</fullName>
        <ecNumber evidence="11">2.7.1.-</ecNumber>
    </submittedName>
</protein>
<dbReference type="GO" id="GO:0016301">
    <property type="term" value="F:kinase activity"/>
    <property type="evidence" value="ECO:0007669"/>
    <property type="project" value="UniProtKB-KW"/>
</dbReference>
<keyword evidence="6" id="KW-0067">ATP-binding</keyword>
<dbReference type="EMBL" id="JBHTLX010000023">
    <property type="protein sequence ID" value="MFD1249966.1"/>
    <property type="molecule type" value="Genomic_DNA"/>
</dbReference>
<dbReference type="RefSeq" id="WP_367921144.1">
    <property type="nucleotide sequence ID" value="NZ_BAABAC010000040.1"/>
</dbReference>
<keyword evidence="4" id="KW-0547">Nucleotide-binding</keyword>
<evidence type="ECO:0000256" key="7">
    <source>
        <dbReference type="ARBA" id="ARBA00023209"/>
    </source>
</evidence>
<dbReference type="InterPro" id="IPR050187">
    <property type="entry name" value="Lipid_Phosphate_FormReg"/>
</dbReference>
<comment type="similarity">
    <text evidence="2">Belongs to the diacylglycerol/lipid kinase family.</text>
</comment>
<evidence type="ECO:0000256" key="6">
    <source>
        <dbReference type="ARBA" id="ARBA00022840"/>
    </source>
</evidence>
<evidence type="ECO:0000256" key="4">
    <source>
        <dbReference type="ARBA" id="ARBA00022741"/>
    </source>
</evidence>
<name>A0ABW3W3S3_9ACTN</name>
<proteinExistence type="inferred from homology"/>
<evidence type="ECO:0000256" key="5">
    <source>
        <dbReference type="ARBA" id="ARBA00022777"/>
    </source>
</evidence>
<dbReference type="PANTHER" id="PTHR12358">
    <property type="entry name" value="SPHINGOSINE KINASE"/>
    <property type="match status" value="1"/>
</dbReference>
<dbReference type="PROSITE" id="PS50146">
    <property type="entry name" value="DAGK"/>
    <property type="match status" value="1"/>
</dbReference>
<dbReference type="EC" id="2.7.1.-" evidence="11"/>
<evidence type="ECO:0000256" key="2">
    <source>
        <dbReference type="ARBA" id="ARBA00005983"/>
    </source>
</evidence>
<dbReference type="InterPro" id="IPR045540">
    <property type="entry name" value="YegS/DAGK_C"/>
</dbReference>
<keyword evidence="12" id="KW-1185">Reference proteome</keyword>
<dbReference type="Gene3D" id="3.40.50.10330">
    <property type="entry name" value="Probable inorganic polyphosphate/atp-NAD kinase, domain 1"/>
    <property type="match status" value="1"/>
</dbReference>
<evidence type="ECO:0000256" key="3">
    <source>
        <dbReference type="ARBA" id="ARBA00022679"/>
    </source>
</evidence>
<dbReference type="SMART" id="SM00046">
    <property type="entry name" value="DAGKc"/>
    <property type="match status" value="1"/>
</dbReference>
<comment type="cofactor">
    <cofactor evidence="1">
        <name>Mg(2+)</name>
        <dbReference type="ChEBI" id="CHEBI:18420"/>
    </cofactor>
</comment>